<dbReference type="Pfam" id="PF21155">
    <property type="entry name" value="VpsT-like_REC"/>
    <property type="match status" value="1"/>
</dbReference>
<dbReference type="InParanoid" id="A0A0D2HQR4"/>
<dbReference type="AlphaFoldDB" id="A0A0D2HQR4"/>
<proteinExistence type="predicted"/>
<dbReference type="PANTHER" id="PTHR44688">
    <property type="entry name" value="DNA-BINDING TRANSCRIPTIONAL ACTIVATOR DEVR_DOSR"/>
    <property type="match status" value="1"/>
</dbReference>
<dbReference type="Proteomes" id="UP000032233">
    <property type="component" value="Unassembled WGS sequence"/>
</dbReference>
<evidence type="ECO:0000256" key="1">
    <source>
        <dbReference type="ARBA" id="ARBA00023015"/>
    </source>
</evidence>
<dbReference type="SMART" id="SM00421">
    <property type="entry name" value="HTH_LUXR"/>
    <property type="match status" value="1"/>
</dbReference>
<name>A0A0D2HQR4_9BACT</name>
<dbReference type="RefSeq" id="WP_052515283.1">
    <property type="nucleotide sequence ID" value="NZ_AZAC01000023.1"/>
</dbReference>
<dbReference type="EMBL" id="AZAC01000023">
    <property type="protein sequence ID" value="KIX12818.1"/>
    <property type="molecule type" value="Genomic_DNA"/>
</dbReference>
<keyword evidence="1" id="KW-0805">Transcription regulation</keyword>
<dbReference type="OrthoDB" id="5398077at2"/>
<gene>
    <name evidence="5" type="ORF">X474_17550</name>
</gene>
<dbReference type="Gene3D" id="3.40.50.2300">
    <property type="match status" value="1"/>
</dbReference>
<evidence type="ECO:0000256" key="2">
    <source>
        <dbReference type="ARBA" id="ARBA00023125"/>
    </source>
</evidence>
<evidence type="ECO:0000313" key="6">
    <source>
        <dbReference type="Proteomes" id="UP000032233"/>
    </source>
</evidence>
<dbReference type="PANTHER" id="PTHR44688:SF16">
    <property type="entry name" value="DNA-BINDING TRANSCRIPTIONAL ACTIVATOR DEVR_DOSR"/>
    <property type="match status" value="1"/>
</dbReference>
<keyword evidence="2" id="KW-0238">DNA-binding</keyword>
<dbReference type="InterPro" id="IPR036388">
    <property type="entry name" value="WH-like_DNA-bd_sf"/>
</dbReference>
<dbReference type="GO" id="GO:0003677">
    <property type="term" value="F:DNA binding"/>
    <property type="evidence" value="ECO:0007669"/>
    <property type="project" value="UniProtKB-KW"/>
</dbReference>
<feature type="domain" description="HTH luxR-type" evidence="4">
    <location>
        <begin position="184"/>
        <end position="249"/>
    </location>
</feature>
<dbReference type="PROSITE" id="PS50043">
    <property type="entry name" value="HTH_LUXR_2"/>
    <property type="match status" value="1"/>
</dbReference>
<dbReference type="CDD" id="cd06170">
    <property type="entry name" value="LuxR_C_like"/>
    <property type="match status" value="1"/>
</dbReference>
<dbReference type="InterPro" id="IPR049151">
    <property type="entry name" value="CsgD-like_REC"/>
</dbReference>
<dbReference type="PROSITE" id="PS00622">
    <property type="entry name" value="HTH_LUXR_1"/>
    <property type="match status" value="1"/>
</dbReference>
<dbReference type="PRINTS" id="PR00038">
    <property type="entry name" value="HTHLUXR"/>
</dbReference>
<dbReference type="InterPro" id="IPR000792">
    <property type="entry name" value="Tscrpt_reg_LuxR_C"/>
</dbReference>
<evidence type="ECO:0000313" key="5">
    <source>
        <dbReference type="EMBL" id="KIX12818.1"/>
    </source>
</evidence>
<dbReference type="Pfam" id="PF00196">
    <property type="entry name" value="GerE"/>
    <property type="match status" value="1"/>
</dbReference>
<dbReference type="STRING" id="1429043.X474_17550"/>
<comment type="caution">
    <text evidence="5">The sequence shown here is derived from an EMBL/GenBank/DDBJ whole genome shotgun (WGS) entry which is preliminary data.</text>
</comment>
<organism evidence="5 6">
    <name type="scientific">Dethiosulfatarculus sandiegensis</name>
    <dbReference type="NCBI Taxonomy" id="1429043"/>
    <lineage>
        <taxon>Bacteria</taxon>
        <taxon>Pseudomonadati</taxon>
        <taxon>Thermodesulfobacteriota</taxon>
        <taxon>Desulfarculia</taxon>
        <taxon>Desulfarculales</taxon>
        <taxon>Desulfarculaceae</taxon>
        <taxon>Dethiosulfatarculus</taxon>
    </lineage>
</organism>
<protein>
    <submittedName>
        <fullName evidence="5">LuxR family transcriptional regulator</fullName>
    </submittedName>
</protein>
<dbReference type="Gene3D" id="1.10.10.10">
    <property type="entry name" value="Winged helix-like DNA-binding domain superfamily/Winged helix DNA-binding domain"/>
    <property type="match status" value="1"/>
</dbReference>
<sequence length="255" mass="28050">MCSILNLSKPAVSRRTGLEGELVMKGSDESHVNNSKPLDNVCLVALGRSELKNSLLHFFLTQNGGATCTMYSFAAGQNGLTEGDISDCDLVILDVAGLSEGEVFKYLALAKSASVSAALFDLDRSTHIEKQALKRGAKGFFYVRDPLDNVIRGVSKIVGGELWVPRLVMERCVLEESSEAFSPNKKNSTLLTRREIEVLNLLTRGGSNMDIADQLFVSVHTVKTHIYNIYQKINVSNRMQAARWAAEHLPELMDS</sequence>
<dbReference type="InterPro" id="IPR016032">
    <property type="entry name" value="Sig_transdc_resp-reg_C-effctor"/>
</dbReference>
<evidence type="ECO:0000256" key="3">
    <source>
        <dbReference type="ARBA" id="ARBA00023163"/>
    </source>
</evidence>
<evidence type="ECO:0000259" key="4">
    <source>
        <dbReference type="PROSITE" id="PS50043"/>
    </source>
</evidence>
<keyword evidence="6" id="KW-1185">Reference proteome</keyword>
<reference evidence="5 6" key="1">
    <citation type="submission" date="2013-11" db="EMBL/GenBank/DDBJ databases">
        <title>Metagenomic analysis of a methanogenic consortium involved in long chain n-alkane degradation.</title>
        <authorList>
            <person name="Davidova I.A."/>
            <person name="Callaghan A.V."/>
            <person name="Wawrik B."/>
            <person name="Pruitt S."/>
            <person name="Marks C."/>
            <person name="Duncan K.E."/>
            <person name="Suflita J.M."/>
        </authorList>
    </citation>
    <scope>NUCLEOTIDE SEQUENCE [LARGE SCALE GENOMIC DNA]</scope>
    <source>
        <strain evidence="5 6">SPR</strain>
    </source>
</reference>
<dbReference type="FunFam" id="1.10.10.10:FF:000153">
    <property type="entry name" value="LuxR family transcriptional regulator"/>
    <property type="match status" value="1"/>
</dbReference>
<accession>A0A0D2HQR4</accession>
<dbReference type="GO" id="GO:0006355">
    <property type="term" value="P:regulation of DNA-templated transcription"/>
    <property type="evidence" value="ECO:0007669"/>
    <property type="project" value="InterPro"/>
</dbReference>
<dbReference type="SUPFAM" id="SSF46894">
    <property type="entry name" value="C-terminal effector domain of the bipartite response regulators"/>
    <property type="match status" value="1"/>
</dbReference>
<keyword evidence="3" id="KW-0804">Transcription</keyword>